<dbReference type="Gene3D" id="1.20.120.1190">
    <property type="match status" value="1"/>
</dbReference>
<keyword evidence="5 6" id="KW-0539">Nucleus</keyword>
<feature type="compositionally biased region" description="Basic residues" evidence="7">
    <location>
        <begin position="628"/>
        <end position="642"/>
    </location>
</feature>
<dbReference type="PIRSF" id="PIRSF038919">
    <property type="entry name" value="NOG1"/>
    <property type="match status" value="1"/>
</dbReference>
<feature type="region of interest" description="Disordered" evidence="7">
    <location>
        <begin position="402"/>
        <end position="421"/>
    </location>
</feature>
<dbReference type="Pfam" id="PF06858">
    <property type="entry name" value="NOG1"/>
    <property type="match status" value="1"/>
</dbReference>
<dbReference type="InterPro" id="IPR010674">
    <property type="entry name" value="NOG1_Rossman_fold_dom"/>
</dbReference>
<keyword evidence="2 6" id="KW-0690">Ribosome biogenesis</keyword>
<comment type="function">
    <text evidence="6">Involved in the biogenesis of the 60S ribosomal subunit.</text>
</comment>
<feature type="compositionally biased region" description="Low complexity" evidence="7">
    <location>
        <begin position="601"/>
        <end position="612"/>
    </location>
</feature>
<dbReference type="InterPro" id="IPR024926">
    <property type="entry name" value="NOG1"/>
</dbReference>
<dbReference type="FunFam" id="1.20.120.1190:FF:000001">
    <property type="entry name" value="Nucleolar GTP-binding protein 1"/>
    <property type="match status" value="1"/>
</dbReference>
<feature type="region of interest" description="Disordered" evidence="7">
    <location>
        <begin position="552"/>
        <end position="652"/>
    </location>
</feature>
<dbReference type="CDD" id="cd01897">
    <property type="entry name" value="NOG"/>
    <property type="match status" value="1"/>
</dbReference>
<evidence type="ECO:0000256" key="6">
    <source>
        <dbReference type="PIRNR" id="PIRNR038919"/>
    </source>
</evidence>
<reference evidence="9" key="1">
    <citation type="submission" date="2018-02" db="EMBL/GenBank/DDBJ databases">
        <title>Rhizophora mucronata_Transcriptome.</title>
        <authorList>
            <person name="Meera S.P."/>
            <person name="Sreeshan A."/>
            <person name="Augustine A."/>
        </authorList>
    </citation>
    <scope>NUCLEOTIDE SEQUENCE</scope>
    <source>
        <tissue evidence="9">Leaf</tissue>
    </source>
</reference>
<sequence length="674" mass="77073">MVQYNFKKITVVPNGKDFIDIILSRTQRQTPTAVHKGYAISRLRQFYMRKVKFTQQNFHEKLSAIIDEFPRLDDIHPFYGDLLHVLYNKDHYKLALGQVNTARNLISKIAKDYVKLLKYGDSLYRCKCLKVAALGRMCTVIKRIGPSLAYLEQIRQHMARLPSIDPNTRTILICGYPNVGKSSFINKITRADVDVQPYAFTTKSLFVGHTDYKYLRYQVIDTPGILDRPFEDRNIIEMCSITALAHLRAAVLLFLDISGSCGYSIAQQAALFHSIKSLFMNKPLIIVCNKTDLQPLEGISEEDMKLVMEMKAEAMKTVIGQGGEPTSDVSVLLTMSTLTEEGVITVKNAACERLLNQRVELKMKSKKINDCLNRFHVAIPKPRDQKERPPCIPQAVLEAKAKEAAEREKRKTEKDLEDENGGAGVYSANLRKNYILANDEWKEDILPEILDGHNVYDFIDPDILQRLEELEQEEGIRQAEAEDEDFEMDGKELTPEEQEALAEIRKKKSLLIQEHRMKKSIAESRPIVPRKFDKDRKFNTERMGRQLSALGLDPALAISRARSRGRKRERSVDKRHGDVDDAMEMDVDQPKKKLRMRSRSLSRSQSKSRPPSEIVPGEGFKDSAQKVKAFKLGKKSIKRRNKDARCGEADRVIPNLRPKHLFSGKRSIGKTQRR</sequence>
<name>A0A2P2KH64_RHIMU</name>
<dbReference type="EMBL" id="GGEC01024572">
    <property type="protein sequence ID" value="MBX05056.1"/>
    <property type="molecule type" value="Transcribed_RNA"/>
</dbReference>
<dbReference type="AlphaFoldDB" id="A0A2P2KH64"/>
<dbReference type="FunFam" id="3.40.50.300:FF:000496">
    <property type="entry name" value="Nucleolar GTP-binding protein 1"/>
    <property type="match status" value="1"/>
</dbReference>
<dbReference type="InterPro" id="IPR012973">
    <property type="entry name" value="NOG_C"/>
</dbReference>
<keyword evidence="3" id="KW-0547">Nucleotide-binding</keyword>
<dbReference type="InterPro" id="IPR041623">
    <property type="entry name" value="NOG1_N"/>
</dbReference>
<evidence type="ECO:0000256" key="1">
    <source>
        <dbReference type="ARBA" id="ARBA00004604"/>
    </source>
</evidence>
<dbReference type="Pfam" id="PF08155">
    <property type="entry name" value="NOGCT"/>
    <property type="match status" value="1"/>
</dbReference>
<dbReference type="PRINTS" id="PR00326">
    <property type="entry name" value="GTP1OBG"/>
</dbReference>
<evidence type="ECO:0000256" key="5">
    <source>
        <dbReference type="ARBA" id="ARBA00023242"/>
    </source>
</evidence>
<proteinExistence type="inferred from homology"/>
<dbReference type="GO" id="GO:0005525">
    <property type="term" value="F:GTP binding"/>
    <property type="evidence" value="ECO:0007669"/>
    <property type="project" value="UniProtKB-KW"/>
</dbReference>
<accession>A0A2P2KH64</accession>
<comment type="similarity">
    <text evidence="6">Belongs to the TRAFAC class OBG-HflX-like GTPase superfamily. OBG GTPase family. NOG subfamily.</text>
</comment>
<evidence type="ECO:0000256" key="2">
    <source>
        <dbReference type="ARBA" id="ARBA00022517"/>
    </source>
</evidence>
<dbReference type="Gene3D" id="3.40.50.300">
    <property type="entry name" value="P-loop containing nucleotide triphosphate hydrolases"/>
    <property type="match status" value="1"/>
</dbReference>
<feature type="compositionally biased region" description="Basic and acidic residues" evidence="7">
    <location>
        <begin position="570"/>
        <end position="579"/>
    </location>
</feature>
<dbReference type="Pfam" id="PF17835">
    <property type="entry name" value="NOG1_N"/>
    <property type="match status" value="1"/>
</dbReference>
<dbReference type="GO" id="GO:0042254">
    <property type="term" value="P:ribosome biogenesis"/>
    <property type="evidence" value="ECO:0007669"/>
    <property type="project" value="UniProtKB-KW"/>
</dbReference>
<organism evidence="9">
    <name type="scientific">Rhizophora mucronata</name>
    <name type="common">Asiatic mangrove</name>
    <dbReference type="NCBI Taxonomy" id="61149"/>
    <lineage>
        <taxon>Eukaryota</taxon>
        <taxon>Viridiplantae</taxon>
        <taxon>Streptophyta</taxon>
        <taxon>Embryophyta</taxon>
        <taxon>Tracheophyta</taxon>
        <taxon>Spermatophyta</taxon>
        <taxon>Magnoliopsida</taxon>
        <taxon>eudicotyledons</taxon>
        <taxon>Gunneridae</taxon>
        <taxon>Pentapetalae</taxon>
        <taxon>rosids</taxon>
        <taxon>fabids</taxon>
        <taxon>Malpighiales</taxon>
        <taxon>Rhizophoraceae</taxon>
        <taxon>Rhizophora</taxon>
    </lineage>
</organism>
<feature type="compositionally biased region" description="Basic and acidic residues" evidence="7">
    <location>
        <begin position="402"/>
        <end position="414"/>
    </location>
</feature>
<dbReference type="InterPro" id="IPR027417">
    <property type="entry name" value="P-loop_NTPase"/>
</dbReference>
<evidence type="ECO:0000256" key="7">
    <source>
        <dbReference type="SAM" id="MobiDB-lite"/>
    </source>
</evidence>
<feature type="domain" description="OBG-type G" evidence="8">
    <location>
        <begin position="169"/>
        <end position="355"/>
    </location>
</feature>
<dbReference type="GO" id="GO:0005730">
    <property type="term" value="C:nucleolus"/>
    <property type="evidence" value="ECO:0007669"/>
    <property type="project" value="UniProtKB-SubCell"/>
</dbReference>
<evidence type="ECO:0000313" key="9">
    <source>
        <dbReference type="EMBL" id="MBX05056.1"/>
    </source>
</evidence>
<dbReference type="SUPFAM" id="SSF52540">
    <property type="entry name" value="P-loop containing nucleoside triphosphate hydrolases"/>
    <property type="match status" value="1"/>
</dbReference>
<evidence type="ECO:0000259" key="8">
    <source>
        <dbReference type="PROSITE" id="PS51710"/>
    </source>
</evidence>
<dbReference type="PROSITE" id="PS51710">
    <property type="entry name" value="G_OBG"/>
    <property type="match status" value="1"/>
</dbReference>
<keyword evidence="4" id="KW-0342">GTP-binding</keyword>
<evidence type="ECO:0000256" key="4">
    <source>
        <dbReference type="ARBA" id="ARBA00023134"/>
    </source>
</evidence>
<comment type="subcellular location">
    <subcellularLocation>
        <location evidence="1 6">Nucleus</location>
        <location evidence="1 6">Nucleolus</location>
    </subcellularLocation>
</comment>
<dbReference type="InterPro" id="IPR006073">
    <property type="entry name" value="GTP-bd"/>
</dbReference>
<dbReference type="PANTHER" id="PTHR45759">
    <property type="entry name" value="NUCLEOLAR GTP-BINDING PROTEIN 1"/>
    <property type="match status" value="1"/>
</dbReference>
<evidence type="ECO:0000256" key="3">
    <source>
        <dbReference type="ARBA" id="ARBA00022741"/>
    </source>
</evidence>
<protein>
    <recommendedName>
        <fullName evidence="6">Nucleolar GTP-binding protein 1</fullName>
    </recommendedName>
</protein>
<dbReference type="InterPro" id="IPR031167">
    <property type="entry name" value="G_OBG"/>
</dbReference>